<reference evidence="2" key="1">
    <citation type="submission" date="2016-10" db="EMBL/GenBank/DDBJ databases">
        <authorList>
            <person name="Varghese N."/>
            <person name="Submissions S."/>
        </authorList>
    </citation>
    <scope>NUCLEOTIDE SEQUENCE [LARGE SCALE GENOMIC DNA]</scope>
    <source>
        <strain evidence="2">CGMCC 1.10223</strain>
    </source>
</reference>
<dbReference type="EMBL" id="FONN01000014">
    <property type="protein sequence ID" value="SFF11041.1"/>
    <property type="molecule type" value="Genomic_DNA"/>
</dbReference>
<proteinExistence type="predicted"/>
<evidence type="ECO:0000313" key="2">
    <source>
        <dbReference type="Proteomes" id="UP000183410"/>
    </source>
</evidence>
<dbReference type="AlphaFoldDB" id="A0A1I2G322"/>
<protein>
    <submittedName>
        <fullName evidence="1">Uncharacterized protein</fullName>
    </submittedName>
</protein>
<name>A0A1I2G322_9BACL</name>
<keyword evidence="2" id="KW-1185">Reference proteome</keyword>
<organism evidence="1 2">
    <name type="scientific">Paenibacillus algorifonticola</name>
    <dbReference type="NCBI Taxonomy" id="684063"/>
    <lineage>
        <taxon>Bacteria</taxon>
        <taxon>Bacillati</taxon>
        <taxon>Bacillota</taxon>
        <taxon>Bacilli</taxon>
        <taxon>Bacillales</taxon>
        <taxon>Paenibacillaceae</taxon>
        <taxon>Paenibacillus</taxon>
    </lineage>
</organism>
<sequence>MNELASLLSYNGERGLFPRLRGISVLAKNGNNDRIKAFTLGALKRD</sequence>
<accession>A0A1I2G322</accession>
<gene>
    <name evidence="1" type="ORF">SAMN04487969_11459</name>
</gene>
<evidence type="ECO:0000313" key="1">
    <source>
        <dbReference type="EMBL" id="SFF11041.1"/>
    </source>
</evidence>
<dbReference type="Proteomes" id="UP000183410">
    <property type="component" value="Unassembled WGS sequence"/>
</dbReference>